<name>A0ABY8LU66_9BACT</name>
<keyword evidence="4" id="KW-0808">Transferase</keyword>
<keyword evidence="5" id="KW-0949">S-adenosyl-L-methionine</keyword>
<keyword evidence="8" id="KW-1185">Reference proteome</keyword>
<evidence type="ECO:0000313" key="8">
    <source>
        <dbReference type="Proteomes" id="UP001179842"/>
    </source>
</evidence>
<dbReference type="Pfam" id="PF02086">
    <property type="entry name" value="MethyltransfD12"/>
    <property type="match status" value="1"/>
</dbReference>
<evidence type="ECO:0000256" key="3">
    <source>
        <dbReference type="ARBA" id="ARBA00022603"/>
    </source>
</evidence>
<dbReference type="PANTHER" id="PTHR30481">
    <property type="entry name" value="DNA ADENINE METHYLASE"/>
    <property type="match status" value="1"/>
</dbReference>
<accession>A0ABY8LU66</accession>
<evidence type="ECO:0000256" key="5">
    <source>
        <dbReference type="ARBA" id="ARBA00022691"/>
    </source>
</evidence>
<dbReference type="EMBL" id="CP122979">
    <property type="protein sequence ID" value="WGI36785.1"/>
    <property type="molecule type" value="Genomic_DNA"/>
</dbReference>
<protein>
    <recommendedName>
        <fullName evidence="2">site-specific DNA-methyltransferase (adenine-specific)</fullName>
        <ecNumber evidence="2">2.1.1.72</ecNumber>
    </recommendedName>
</protein>
<evidence type="ECO:0000313" key="7">
    <source>
        <dbReference type="EMBL" id="WGI36785.1"/>
    </source>
</evidence>
<evidence type="ECO:0000256" key="1">
    <source>
        <dbReference type="ARBA" id="ARBA00006594"/>
    </source>
</evidence>
<evidence type="ECO:0000256" key="6">
    <source>
        <dbReference type="ARBA" id="ARBA00047942"/>
    </source>
</evidence>
<keyword evidence="3 7" id="KW-0489">Methyltransferase</keyword>
<dbReference type="NCBIfam" id="TIGR00571">
    <property type="entry name" value="dam"/>
    <property type="match status" value="1"/>
</dbReference>
<proteinExistence type="inferred from homology"/>
<evidence type="ECO:0000256" key="2">
    <source>
        <dbReference type="ARBA" id="ARBA00011900"/>
    </source>
</evidence>
<dbReference type="PANTHER" id="PTHR30481:SF3">
    <property type="entry name" value="DNA ADENINE METHYLASE"/>
    <property type="match status" value="1"/>
</dbReference>
<dbReference type="GO" id="GO:0032259">
    <property type="term" value="P:methylation"/>
    <property type="evidence" value="ECO:0007669"/>
    <property type="project" value="UniProtKB-KW"/>
</dbReference>
<dbReference type="InterPro" id="IPR023095">
    <property type="entry name" value="Ade_MeTrfase_dom_2"/>
</dbReference>
<dbReference type="InterPro" id="IPR012263">
    <property type="entry name" value="M_m6A_EcoRV"/>
</dbReference>
<comment type="similarity">
    <text evidence="1">Belongs to the N(4)/N(6)-methyltransferase family.</text>
</comment>
<dbReference type="PIRSF" id="PIRSF000398">
    <property type="entry name" value="M_m6A_EcoRV"/>
    <property type="match status" value="1"/>
</dbReference>
<dbReference type="RefSeq" id="WP_280102087.1">
    <property type="nucleotide sequence ID" value="NZ_CP122979.1"/>
</dbReference>
<organism evidence="7 8">
    <name type="scientific">Mesomycoplasma lagogenitalium</name>
    <dbReference type="NCBI Taxonomy" id="171286"/>
    <lineage>
        <taxon>Bacteria</taxon>
        <taxon>Bacillati</taxon>
        <taxon>Mycoplasmatota</taxon>
        <taxon>Mycoplasmoidales</taxon>
        <taxon>Metamycoplasmataceae</taxon>
        <taxon>Mesomycoplasma</taxon>
    </lineage>
</organism>
<gene>
    <name evidence="7" type="ORF">QEG99_00645</name>
</gene>
<reference evidence="7" key="1">
    <citation type="submission" date="2023-04" db="EMBL/GenBank/DDBJ databases">
        <title>Completed genome of Mycoplasma lagogenitalium type strain 12MS.</title>
        <authorList>
            <person name="Spergser J."/>
        </authorList>
    </citation>
    <scope>NUCLEOTIDE SEQUENCE</scope>
    <source>
        <strain evidence="7">12MS</strain>
    </source>
</reference>
<dbReference type="InterPro" id="IPR029063">
    <property type="entry name" value="SAM-dependent_MTases_sf"/>
</dbReference>
<sequence length="275" mass="32230">MSKKISPFVKWVGGKTQILNEIKKRMPKKFNKYYEPFVGGGALLFEIMPEVAIINDINSHLINAYKKIKTDHKKLLMLLKKWDNEVCDKNLYFQRRKEFNLKIINNTNDVEAAALFIYLNKRCFNGIYRVNSKGLFNVPFNNKAKVNSFSEDNIKNIGYFLKKVKILNLDFEKALVDATKDDFIFFDSPYAPLTKTSFNSYTENGFGVDDHIRLFNLFKQLDEKGCYVMLTNHNTPFINELYKDYKIEIINVKRMVNSDANNRYGQEVIITNYLK</sequence>
<comment type="catalytic activity">
    <reaction evidence="6">
        <text>a 2'-deoxyadenosine in DNA + S-adenosyl-L-methionine = an N(6)-methyl-2'-deoxyadenosine in DNA + S-adenosyl-L-homocysteine + H(+)</text>
        <dbReference type="Rhea" id="RHEA:15197"/>
        <dbReference type="Rhea" id="RHEA-COMP:12418"/>
        <dbReference type="Rhea" id="RHEA-COMP:12419"/>
        <dbReference type="ChEBI" id="CHEBI:15378"/>
        <dbReference type="ChEBI" id="CHEBI:57856"/>
        <dbReference type="ChEBI" id="CHEBI:59789"/>
        <dbReference type="ChEBI" id="CHEBI:90615"/>
        <dbReference type="ChEBI" id="CHEBI:90616"/>
        <dbReference type="EC" id="2.1.1.72"/>
    </reaction>
</comment>
<dbReference type="Gene3D" id="1.10.1020.10">
    <property type="entry name" value="Adenine-specific Methyltransferase, Domain 2"/>
    <property type="match status" value="1"/>
</dbReference>
<dbReference type="PRINTS" id="PR00505">
    <property type="entry name" value="D12N6MTFRASE"/>
</dbReference>
<dbReference type="SUPFAM" id="SSF53335">
    <property type="entry name" value="S-adenosyl-L-methionine-dependent methyltransferases"/>
    <property type="match status" value="1"/>
</dbReference>
<dbReference type="InterPro" id="IPR012327">
    <property type="entry name" value="MeTrfase_D12"/>
</dbReference>
<dbReference type="Gene3D" id="3.40.50.150">
    <property type="entry name" value="Vaccinia Virus protein VP39"/>
    <property type="match status" value="1"/>
</dbReference>
<dbReference type="Proteomes" id="UP001179842">
    <property type="component" value="Chromosome"/>
</dbReference>
<dbReference type="EC" id="2.1.1.72" evidence="2"/>
<evidence type="ECO:0000256" key="4">
    <source>
        <dbReference type="ARBA" id="ARBA00022679"/>
    </source>
</evidence>
<dbReference type="GO" id="GO:0008168">
    <property type="term" value="F:methyltransferase activity"/>
    <property type="evidence" value="ECO:0007669"/>
    <property type="project" value="UniProtKB-KW"/>
</dbReference>